<sequence>MFKSDGKDKETKGDLRIASPGKNEQSRHVPEKIPSIAPQPKNSADVLQQKLQQKFAAQRRKEMLAMQAGQDSKAVEENEGLLKARSVPKSTKQKTNKSNTRAERIERRRKVEKAALGKKAAKRSKRGQSKPIEVQLNQVADITTSAEPQPPNEALASIEASVGKGQETLGADDKEANDNDSKGKVPEERRATAQKLDDIMDILESSKNQKKPANLVTGGRKGESSSINTKPKPAGVESLNGLPNSGENPNIDSGKAAAMFAHYNNKLLAHLKANPEEISGSLHELGLLHSRLLGGVDSLVRKVTNDGPPNSSTEIGRRKTASTLSFRKHMTEGKENIPTNTNDSVLSAQTGLNPSFISLQAALGQNSEKVEGANLDSTQISASENVRKARASPRSPSKKARTTKTSPESSIEKAQKSKVSRKSPIEKATASDLEIMPVKVDQPSVPSLAYGLERVLFNPGVYQLQDPRSRVYNFDPYLQKIMPVAEFDFSALKEYITSSRDQSLIEIAKEHGKRYMGSTSSMTEVLSHFHFLLSQWRPINPSILSKSFPAHLTSFAEFQRTPSAIFLRWKDGSYAIDADKQFASANVLSMLGKSMEKLLTLSTDDFERYRKSNLGQVTEDEQFAPESYHYSTLGDFLMRSQLDAHDPRLPGTGMFDLKTRSVVSIRMDVANYEHGVGYEIKSRQGEWESYEREYYDMIRNAFLKYSLQVRMGRMDGIFVAFHNIERIFGFQYISLPEMDSTIHGQWDTSIGDQEFRLSLDLMNKVLDRATKKYPETSLRLHFETRDVQTPFMYIFAEPVTEEQVEEIQSQNNAKIQEFERKILGLARGNASQTDDTQEDDTKWENIQADVQEAMSRDELSVDEPGQDQESIDDDAGESGFAPSRPEVFEQGPLYAVKRPASVDDDVIAASAGNEEEDDDSEDDDDIDPEEDREDEANEEDGDRDAEEDGELEKHGQQEEVEEFQDVRVNTKADDRFEAEPEVDGDGVEENDAAPSGDHPVEVENGADSLTEARNKDDTPGVASGQERADEARESTNAKGETSISPGVNLGGAPEEEGHQKYQAQADQRFLDSIALEGAQAEATAKASSPEDILAMTLTLRNKVNGEYVLRPANMTAADEWSIEYSLIEVSEQSRARALYKACQRRRSKKKDVPLVAEDADIISDHIRRLREMSAKGRAWRKEQDKRDRALTVQVL</sequence>
<feature type="compositionally biased region" description="Basic and acidic residues" evidence="1">
    <location>
        <begin position="73"/>
        <end position="82"/>
    </location>
</feature>
<evidence type="ECO:0000313" key="3">
    <source>
        <dbReference type="Proteomes" id="UP000664534"/>
    </source>
</evidence>
<feature type="compositionally biased region" description="Acidic residues" evidence="1">
    <location>
        <begin position="913"/>
        <end position="950"/>
    </location>
</feature>
<feature type="compositionally biased region" description="Basic residues" evidence="1">
    <location>
        <begin position="388"/>
        <end position="402"/>
    </location>
</feature>
<feature type="compositionally biased region" description="Polar residues" evidence="1">
    <location>
        <begin position="1036"/>
        <end position="1045"/>
    </location>
</feature>
<feature type="region of interest" description="Disordered" evidence="1">
    <location>
        <begin position="374"/>
        <end position="425"/>
    </location>
</feature>
<organism evidence="2 3">
    <name type="scientific">Imshaugia aleurites</name>
    <dbReference type="NCBI Taxonomy" id="172621"/>
    <lineage>
        <taxon>Eukaryota</taxon>
        <taxon>Fungi</taxon>
        <taxon>Dikarya</taxon>
        <taxon>Ascomycota</taxon>
        <taxon>Pezizomycotina</taxon>
        <taxon>Lecanoromycetes</taxon>
        <taxon>OSLEUM clade</taxon>
        <taxon>Lecanoromycetidae</taxon>
        <taxon>Lecanorales</taxon>
        <taxon>Lecanorineae</taxon>
        <taxon>Parmeliaceae</taxon>
        <taxon>Imshaugia</taxon>
    </lineage>
</organism>
<dbReference type="Pfam" id="PF08634">
    <property type="entry name" value="Pet127"/>
    <property type="match status" value="1"/>
</dbReference>
<dbReference type="PANTHER" id="PTHR31014:SF0">
    <property type="entry name" value="MITOCHONDRIAL TRANSLATION SYSTEM COMPONENT PET127-RELATED"/>
    <property type="match status" value="1"/>
</dbReference>
<feature type="compositionally biased region" description="Basic residues" evidence="1">
    <location>
        <begin position="119"/>
        <end position="128"/>
    </location>
</feature>
<feature type="compositionally biased region" description="Basic and acidic residues" evidence="1">
    <location>
        <begin position="1026"/>
        <end position="1035"/>
    </location>
</feature>
<dbReference type="GO" id="GO:0000964">
    <property type="term" value="P:mitochondrial RNA 5'-end processing"/>
    <property type="evidence" value="ECO:0007669"/>
    <property type="project" value="TreeGrafter"/>
</dbReference>
<dbReference type="EMBL" id="CAJPDT010000002">
    <property type="protein sequence ID" value="CAF9906260.1"/>
    <property type="molecule type" value="Genomic_DNA"/>
</dbReference>
<accession>A0A8H3I7K4</accession>
<evidence type="ECO:0000256" key="1">
    <source>
        <dbReference type="SAM" id="MobiDB-lite"/>
    </source>
</evidence>
<dbReference type="AlphaFoldDB" id="A0A8H3I7K4"/>
<reference evidence="2" key="1">
    <citation type="submission" date="2021-03" db="EMBL/GenBank/DDBJ databases">
        <authorList>
            <person name="Tagirdzhanova G."/>
        </authorList>
    </citation>
    <scope>NUCLEOTIDE SEQUENCE</scope>
</reference>
<feature type="compositionally biased region" description="Polar residues" evidence="1">
    <location>
        <begin position="135"/>
        <end position="147"/>
    </location>
</feature>
<protein>
    <submittedName>
        <fullName evidence="2">Uncharacterized protein</fullName>
    </submittedName>
</protein>
<feature type="compositionally biased region" description="Basic and acidic residues" evidence="1">
    <location>
        <begin position="1"/>
        <end position="15"/>
    </location>
</feature>
<evidence type="ECO:0000313" key="2">
    <source>
        <dbReference type="EMBL" id="CAF9906260.1"/>
    </source>
</evidence>
<feature type="region of interest" description="Disordered" evidence="1">
    <location>
        <begin position="855"/>
        <end position="1062"/>
    </location>
</feature>
<proteinExistence type="predicted"/>
<dbReference type="GO" id="GO:0005740">
    <property type="term" value="C:mitochondrial envelope"/>
    <property type="evidence" value="ECO:0007669"/>
    <property type="project" value="TreeGrafter"/>
</dbReference>
<feature type="compositionally biased region" description="Acidic residues" evidence="1">
    <location>
        <begin position="860"/>
        <end position="876"/>
    </location>
</feature>
<feature type="compositionally biased region" description="Low complexity" evidence="1">
    <location>
        <begin position="47"/>
        <end position="56"/>
    </location>
</feature>
<feature type="compositionally biased region" description="Basic and acidic residues" evidence="1">
    <location>
        <begin position="171"/>
        <end position="198"/>
    </location>
</feature>
<feature type="region of interest" description="Disordered" evidence="1">
    <location>
        <begin position="1"/>
        <end position="243"/>
    </location>
</feature>
<dbReference type="PANTHER" id="PTHR31014">
    <property type="entry name" value="MITOCHONDRIAL TRANSLATION SYSTEM COMPONENT PET127-RELATED"/>
    <property type="match status" value="1"/>
</dbReference>
<dbReference type="InterPro" id="IPR013943">
    <property type="entry name" value="Pet127"/>
</dbReference>
<feature type="compositionally biased region" description="Polar residues" evidence="1">
    <location>
        <begin position="375"/>
        <end position="384"/>
    </location>
</feature>
<feature type="compositionally biased region" description="Basic and acidic residues" evidence="1">
    <location>
        <begin position="964"/>
        <end position="978"/>
    </location>
</feature>
<comment type="caution">
    <text evidence="2">The sequence shown here is derived from an EMBL/GenBank/DDBJ whole genome shotgun (WGS) entry which is preliminary data.</text>
</comment>
<name>A0A8H3I7K4_9LECA</name>
<dbReference type="Proteomes" id="UP000664534">
    <property type="component" value="Unassembled WGS sequence"/>
</dbReference>
<gene>
    <name evidence="2" type="ORF">IMSHALPRED_004148</name>
</gene>
<dbReference type="OrthoDB" id="10249045at2759"/>
<keyword evidence="3" id="KW-1185">Reference proteome</keyword>
<feature type="compositionally biased region" description="Acidic residues" evidence="1">
    <location>
        <begin position="979"/>
        <end position="991"/>
    </location>
</feature>